<dbReference type="PANTHER" id="PTHR31677:SF196">
    <property type="entry name" value="ETHYLENE-RESPONSIVE TRANSCRIPTION FACTOR ERF109"/>
    <property type="match status" value="1"/>
</dbReference>
<dbReference type="Proteomes" id="UP000037460">
    <property type="component" value="Unassembled WGS sequence"/>
</dbReference>
<dbReference type="GO" id="GO:0003700">
    <property type="term" value="F:DNA-binding transcription factor activity"/>
    <property type="evidence" value="ECO:0007669"/>
    <property type="project" value="InterPro"/>
</dbReference>
<name>A0A0M0LRX2_9EUKA</name>
<reference evidence="4" key="1">
    <citation type="journal article" date="2015" name="PLoS Genet.">
        <title>Genome Sequence and Transcriptome Analyses of Chrysochromulina tobin: Metabolic Tools for Enhanced Algal Fitness in the Prominent Order Prymnesiales (Haptophyceae).</title>
        <authorList>
            <person name="Hovde B.T."/>
            <person name="Deodato C.R."/>
            <person name="Hunsperger H.M."/>
            <person name="Ryken S.A."/>
            <person name="Yost W."/>
            <person name="Jha R.K."/>
            <person name="Patterson J."/>
            <person name="Monnat R.J. Jr."/>
            <person name="Barlow S.B."/>
            <person name="Starkenburg S.R."/>
            <person name="Cattolico R.A."/>
        </authorList>
    </citation>
    <scope>NUCLEOTIDE SEQUENCE</scope>
    <source>
        <strain evidence="4">CCMP291</strain>
    </source>
</reference>
<evidence type="ECO:0000256" key="1">
    <source>
        <dbReference type="SAM" id="MobiDB-lite"/>
    </source>
</evidence>
<dbReference type="SUPFAM" id="SSF54171">
    <property type="entry name" value="DNA-binding domain"/>
    <property type="match status" value="2"/>
</dbReference>
<dbReference type="Gene3D" id="3.30.730.10">
    <property type="entry name" value="AP2/ERF domain"/>
    <property type="match status" value="2"/>
</dbReference>
<dbReference type="InterPro" id="IPR016197">
    <property type="entry name" value="Chromo-like_dom_sf"/>
</dbReference>
<dbReference type="SUPFAM" id="SSF54160">
    <property type="entry name" value="Chromo domain-like"/>
    <property type="match status" value="1"/>
</dbReference>
<dbReference type="InterPro" id="IPR036955">
    <property type="entry name" value="AP2/ERF_dom_sf"/>
</dbReference>
<dbReference type="OrthoDB" id="1931494at2759"/>
<dbReference type="EMBL" id="JWZX01000217">
    <property type="protein sequence ID" value="KOO53468.1"/>
    <property type="molecule type" value="Genomic_DNA"/>
</dbReference>
<feature type="compositionally biased region" description="Low complexity" evidence="1">
    <location>
        <begin position="12"/>
        <end position="22"/>
    </location>
</feature>
<evidence type="ECO:0000313" key="3">
    <source>
        <dbReference type="EMBL" id="KOO53468.1"/>
    </source>
</evidence>
<dbReference type="CDD" id="cd20104">
    <property type="entry name" value="MBT_PHF20L1-like"/>
    <property type="match status" value="1"/>
</dbReference>
<feature type="domain" description="Tudor-knot" evidence="2">
    <location>
        <begin position="42"/>
        <end position="88"/>
    </location>
</feature>
<dbReference type="Gene3D" id="2.30.30.140">
    <property type="match status" value="1"/>
</dbReference>
<sequence length="501" mass="53717">MMGGRMMGGAGSSSSTGDGRPVPVPVGTMPVGTNAAVGDRLEARDTRGKWAEARVLEVRENTESALLREIKVHYSGFNSRFDEWITVNEGRLRNWRGGRGRRRAEELAAALLGMPTPAPRLEQPQPGVAAIDRKALLRLLPREPPLLRGASSALSSDSGSTKAAAANKVETNDEGKQRYRGSFTTPEEAALCNARHIGAERAAAEAAEARGEGPQPLTAEEAWAAAAAEGLELVPSLSNETGFKCVSKDRDKYVAQLRENGKTCYLGAFATPEEAALWYARHVGAERAAAEAAEARGEGPQPLTADEAWAAAAAEGLELITSSGNETGFKGVRKDRDKYRVQIREEGRAICLGSFATPEEAALHFARYLGAERAAAEAAEVKSKQAQIEQSLTADEVRAIAAAEGLELILSKNETGFKGVSRQTSLRGGETKYKAEVWMNGKNHCLGIFSTAEEGALCYARDKSTEGNLEIDEDGYIEIDEIDEDGYMDASQPCSVLLRST</sequence>
<dbReference type="InterPro" id="IPR016177">
    <property type="entry name" value="DNA-bd_dom_sf"/>
</dbReference>
<accession>A0A0M0LRX2</accession>
<comment type="caution">
    <text evidence="3">The sequence shown here is derived from an EMBL/GenBank/DDBJ whole genome shotgun (WGS) entry which is preliminary data.</text>
</comment>
<gene>
    <name evidence="3" type="ORF">Ctob_012819</name>
</gene>
<dbReference type="AlphaFoldDB" id="A0A0M0LRX2"/>
<feature type="region of interest" description="Disordered" evidence="1">
    <location>
        <begin position="149"/>
        <end position="179"/>
    </location>
</feature>
<protein>
    <recommendedName>
        <fullName evidence="2">Tudor-knot domain-containing protein</fullName>
    </recommendedName>
</protein>
<keyword evidence="4" id="KW-1185">Reference proteome</keyword>
<dbReference type="GO" id="GO:0003677">
    <property type="term" value="F:DNA binding"/>
    <property type="evidence" value="ECO:0007669"/>
    <property type="project" value="InterPro"/>
</dbReference>
<feature type="compositionally biased region" description="Low complexity" evidence="1">
    <location>
        <begin position="149"/>
        <end position="160"/>
    </location>
</feature>
<evidence type="ECO:0000259" key="2">
    <source>
        <dbReference type="Pfam" id="PF11717"/>
    </source>
</evidence>
<proteinExistence type="predicted"/>
<organism evidence="3 4">
    <name type="scientific">Chrysochromulina tobinii</name>
    <dbReference type="NCBI Taxonomy" id="1460289"/>
    <lineage>
        <taxon>Eukaryota</taxon>
        <taxon>Haptista</taxon>
        <taxon>Haptophyta</taxon>
        <taxon>Prymnesiophyceae</taxon>
        <taxon>Prymnesiales</taxon>
        <taxon>Chrysochromulinaceae</taxon>
        <taxon>Chrysochromulina</taxon>
    </lineage>
</organism>
<evidence type="ECO:0000313" key="4">
    <source>
        <dbReference type="Proteomes" id="UP000037460"/>
    </source>
</evidence>
<feature type="region of interest" description="Disordered" evidence="1">
    <location>
        <begin position="1"/>
        <end position="22"/>
    </location>
</feature>
<dbReference type="Pfam" id="PF11717">
    <property type="entry name" value="Tudor-knot"/>
    <property type="match status" value="1"/>
</dbReference>
<dbReference type="InterPro" id="IPR025995">
    <property type="entry name" value="Tudor-knot"/>
</dbReference>
<feature type="compositionally biased region" description="Gly residues" evidence="1">
    <location>
        <begin position="1"/>
        <end position="11"/>
    </location>
</feature>
<dbReference type="PANTHER" id="PTHR31677">
    <property type="entry name" value="AP2 DOMAIN CLASS TRANSCRIPTION FACTOR"/>
    <property type="match status" value="1"/>
</dbReference>